<dbReference type="InterPro" id="IPR044788">
    <property type="entry name" value="X8_dom_prot"/>
</dbReference>
<dbReference type="GO" id="GO:0005886">
    <property type="term" value="C:plasma membrane"/>
    <property type="evidence" value="ECO:0007669"/>
    <property type="project" value="UniProtKB-SubCell"/>
</dbReference>
<dbReference type="SMART" id="SM00768">
    <property type="entry name" value="X8"/>
    <property type="match status" value="2"/>
</dbReference>
<dbReference type="InterPro" id="IPR012946">
    <property type="entry name" value="X8"/>
</dbReference>
<keyword evidence="2" id="KW-0472">Membrane</keyword>
<feature type="signal peptide" evidence="5">
    <location>
        <begin position="1"/>
        <end position="25"/>
    </location>
</feature>
<evidence type="ECO:0000313" key="8">
    <source>
        <dbReference type="Proteomes" id="UP000516314"/>
    </source>
</evidence>
<dbReference type="PANTHER" id="PTHR31044">
    <property type="entry name" value="BETA-1,3 GLUCANASE"/>
    <property type="match status" value="1"/>
</dbReference>
<evidence type="ECO:0000256" key="3">
    <source>
        <dbReference type="ARBA" id="ARBA00022729"/>
    </source>
</evidence>
<evidence type="ECO:0000256" key="1">
    <source>
        <dbReference type="ARBA" id="ARBA00004609"/>
    </source>
</evidence>
<evidence type="ECO:0000256" key="4">
    <source>
        <dbReference type="ARBA" id="ARBA00023288"/>
    </source>
</evidence>
<dbReference type="Gene3D" id="1.20.58.1040">
    <property type="match status" value="2"/>
</dbReference>
<dbReference type="GO" id="GO:0098552">
    <property type="term" value="C:side of membrane"/>
    <property type="evidence" value="ECO:0007669"/>
    <property type="project" value="UniProtKB-KW"/>
</dbReference>
<dbReference type="GO" id="GO:0009506">
    <property type="term" value="C:plasmodesma"/>
    <property type="evidence" value="ECO:0007669"/>
    <property type="project" value="UniProtKB-ARBA"/>
</dbReference>
<evidence type="ECO:0000313" key="7">
    <source>
        <dbReference type="EMBL" id="CAD5335706.1"/>
    </source>
</evidence>
<accession>A0A7G2FIG3</accession>
<dbReference type="EMBL" id="LR881470">
    <property type="protein sequence ID" value="CAD5335706.1"/>
    <property type="molecule type" value="Genomic_DNA"/>
</dbReference>
<evidence type="ECO:0000256" key="2">
    <source>
        <dbReference type="ARBA" id="ARBA00022622"/>
    </source>
</evidence>
<evidence type="ECO:0000256" key="5">
    <source>
        <dbReference type="SAM" id="SignalP"/>
    </source>
</evidence>
<protein>
    <submittedName>
        <fullName evidence="7">(thale cress) hypothetical protein</fullName>
    </submittedName>
</protein>
<organism evidence="7 8">
    <name type="scientific">Arabidopsis thaliana</name>
    <name type="common">Mouse-ear cress</name>
    <dbReference type="NCBI Taxonomy" id="3702"/>
    <lineage>
        <taxon>Eukaryota</taxon>
        <taxon>Viridiplantae</taxon>
        <taxon>Streptophyta</taxon>
        <taxon>Embryophyta</taxon>
        <taxon>Tracheophyta</taxon>
        <taxon>Spermatophyta</taxon>
        <taxon>Magnoliopsida</taxon>
        <taxon>eudicotyledons</taxon>
        <taxon>Gunneridae</taxon>
        <taxon>Pentapetalae</taxon>
        <taxon>rosids</taxon>
        <taxon>malvids</taxon>
        <taxon>Brassicales</taxon>
        <taxon>Brassicaceae</taxon>
        <taxon>Camelineae</taxon>
        <taxon>Arabidopsis</taxon>
    </lineage>
</organism>
<feature type="chain" id="PRO_5028982632" evidence="5">
    <location>
        <begin position="26"/>
        <end position="210"/>
    </location>
</feature>
<dbReference type="AlphaFoldDB" id="A0A7G2FIG3"/>
<proteinExistence type="predicted"/>
<dbReference type="Pfam" id="PF07983">
    <property type="entry name" value="X8"/>
    <property type="match status" value="2"/>
</dbReference>
<comment type="subcellular location">
    <subcellularLocation>
        <location evidence="1">Cell membrane</location>
        <topology evidence="1">Lipid-anchor</topology>
        <topology evidence="1">GPI-anchor</topology>
    </subcellularLocation>
</comment>
<name>A0A7G2FIG3_ARATH</name>
<keyword evidence="4" id="KW-0449">Lipoprotein</keyword>
<keyword evidence="3 5" id="KW-0732">Signal</keyword>
<feature type="domain" description="X8" evidence="6">
    <location>
        <begin position="124"/>
        <end position="208"/>
    </location>
</feature>
<dbReference type="Proteomes" id="UP000516314">
    <property type="component" value="Chromosome 5"/>
</dbReference>
<dbReference type="PANTHER" id="PTHR31044:SF141">
    <property type="entry name" value="CARBOHYDRATE-BINDING X8 DOMAIN SUPERFAMILY PROTEIN"/>
    <property type="match status" value="1"/>
</dbReference>
<feature type="domain" description="X8" evidence="6">
    <location>
        <begin position="39"/>
        <end position="123"/>
    </location>
</feature>
<keyword evidence="2" id="KW-0336">GPI-anchor</keyword>
<keyword evidence="2" id="KW-0325">Glycoprotein</keyword>
<sequence>MVTKLMSLSLTLIFVLLVSTVSVNSTPRNLSQAAENKGVWCIAGDKATDKQLQANIDWVCSDEGGFRDCGALNSGGPCFEPNTVRDHASFAMNLYYQNLGATKEQCNFHNTGIEVSTDPSHGSQWCTPMPNTSDEQLQANIDFACSNGVDCTPIQPGGNCYNPNTLFDHASYVMNAYYHSHGRVEDACRFNRSGCFVVVDPSKDSCVYYT</sequence>
<reference evidence="7 8" key="1">
    <citation type="submission" date="2020-09" db="EMBL/GenBank/DDBJ databases">
        <authorList>
            <person name="Ashkenazy H."/>
        </authorList>
    </citation>
    <scope>NUCLEOTIDE SEQUENCE [LARGE SCALE GENOMIC DNA]</scope>
    <source>
        <strain evidence="8">cv. Cdm-0</strain>
    </source>
</reference>
<gene>
    <name evidence="7" type="ORF">AT9943_LOCUS22933</name>
</gene>
<evidence type="ECO:0000259" key="6">
    <source>
        <dbReference type="SMART" id="SM00768"/>
    </source>
</evidence>